<reference evidence="5" key="1">
    <citation type="journal article" date="2019" name="Int. J. Syst. Evol. Microbiol.">
        <title>The Global Catalogue of Microorganisms (GCM) 10K type strain sequencing project: providing services to taxonomists for standard genome sequencing and annotation.</title>
        <authorList>
            <consortium name="The Broad Institute Genomics Platform"/>
            <consortium name="The Broad Institute Genome Sequencing Center for Infectious Disease"/>
            <person name="Wu L."/>
            <person name="Ma J."/>
        </authorList>
    </citation>
    <scope>NUCLEOTIDE SEQUENCE [LARGE SCALE GENOMIC DNA]</scope>
    <source>
        <strain evidence="5">CCUG 55608</strain>
    </source>
</reference>
<dbReference type="PIRSF" id="PIRSF018266">
    <property type="entry name" value="FecR"/>
    <property type="match status" value="1"/>
</dbReference>
<dbReference type="EMBL" id="JBHTLP010000008">
    <property type="protein sequence ID" value="MFD1141670.1"/>
    <property type="molecule type" value="Genomic_DNA"/>
</dbReference>
<keyword evidence="5" id="KW-1185">Reference proteome</keyword>
<keyword evidence="1" id="KW-0812">Transmembrane</keyword>
<feature type="domain" description="FecR protein" evidence="2">
    <location>
        <begin position="117"/>
        <end position="200"/>
    </location>
</feature>
<dbReference type="Pfam" id="PF16344">
    <property type="entry name" value="FecR_C"/>
    <property type="match status" value="1"/>
</dbReference>
<proteinExistence type="predicted"/>
<evidence type="ECO:0000259" key="3">
    <source>
        <dbReference type="Pfam" id="PF16344"/>
    </source>
</evidence>
<dbReference type="Pfam" id="PF04773">
    <property type="entry name" value="FecR"/>
    <property type="match status" value="1"/>
</dbReference>
<dbReference type="Gene3D" id="2.60.120.1440">
    <property type="match status" value="1"/>
</dbReference>
<accession>A0ABW3QE50</accession>
<evidence type="ECO:0000259" key="2">
    <source>
        <dbReference type="Pfam" id="PF04773"/>
    </source>
</evidence>
<dbReference type="RefSeq" id="WP_265992139.1">
    <property type="nucleotide sequence ID" value="NZ_CP110973.1"/>
</dbReference>
<keyword evidence="1" id="KW-0472">Membrane</keyword>
<evidence type="ECO:0000313" key="4">
    <source>
        <dbReference type="EMBL" id="MFD1141670.1"/>
    </source>
</evidence>
<sequence length="326" mass="37320">MNATQIARYLANELSEEEAQTLLRWVEDSPENKRLFIQIKNAWSIASLEKVNAADMEYTQRRWQLVKRQLNQETVRPLGTGGWRWVQVAATILLVVGVALLAYFIPTSSQPENSYQTVETPIGKRSRIVLPDQSVVWLNARSKLRYPTRFDHSNREVSLEGEGYFEVRSAPEKPFFVHTDRTTVRVTGTAFNVYAYPAETDQRVILVHGQVAVSHTGSPAFSILKPGFSATIRSTRDPIVIQAVNVAEHTGWTTGKLEFKHLAFEELARRLERRFHIHILFANPKYRQETFSGSFDENEPLEQVLQVIQASSDFNYSIQKDTLLIR</sequence>
<dbReference type="InterPro" id="IPR006860">
    <property type="entry name" value="FecR"/>
</dbReference>
<protein>
    <submittedName>
        <fullName evidence="4">FecR family protein</fullName>
    </submittedName>
</protein>
<gene>
    <name evidence="4" type="ORF">ACFQ4C_11150</name>
</gene>
<organism evidence="4 5">
    <name type="scientific">Larkinella insperata</name>
    <dbReference type="NCBI Taxonomy" id="332158"/>
    <lineage>
        <taxon>Bacteria</taxon>
        <taxon>Pseudomonadati</taxon>
        <taxon>Bacteroidota</taxon>
        <taxon>Cytophagia</taxon>
        <taxon>Cytophagales</taxon>
        <taxon>Spirosomataceae</taxon>
        <taxon>Larkinella</taxon>
    </lineage>
</organism>
<name>A0ABW3QE50_9BACT</name>
<dbReference type="PANTHER" id="PTHR30273">
    <property type="entry name" value="PERIPLASMIC SIGNAL SENSOR AND SIGMA FACTOR ACTIVATOR FECR-RELATED"/>
    <property type="match status" value="1"/>
</dbReference>
<comment type="caution">
    <text evidence="4">The sequence shown here is derived from an EMBL/GenBank/DDBJ whole genome shotgun (WGS) entry which is preliminary data.</text>
</comment>
<dbReference type="InterPro" id="IPR012373">
    <property type="entry name" value="Ferrdict_sens_TM"/>
</dbReference>
<dbReference type="Proteomes" id="UP001597116">
    <property type="component" value="Unassembled WGS sequence"/>
</dbReference>
<feature type="domain" description="Protein FecR C-terminal" evidence="3">
    <location>
        <begin position="256"/>
        <end position="325"/>
    </location>
</feature>
<dbReference type="PANTHER" id="PTHR30273:SF2">
    <property type="entry name" value="PROTEIN FECR"/>
    <property type="match status" value="1"/>
</dbReference>
<evidence type="ECO:0000313" key="5">
    <source>
        <dbReference type="Proteomes" id="UP001597116"/>
    </source>
</evidence>
<keyword evidence="1" id="KW-1133">Transmembrane helix</keyword>
<dbReference type="Gene3D" id="3.55.50.30">
    <property type="match status" value="1"/>
</dbReference>
<dbReference type="InterPro" id="IPR032508">
    <property type="entry name" value="FecR_C"/>
</dbReference>
<evidence type="ECO:0000256" key="1">
    <source>
        <dbReference type="SAM" id="Phobius"/>
    </source>
</evidence>
<feature type="transmembrane region" description="Helical" evidence="1">
    <location>
        <begin position="85"/>
        <end position="105"/>
    </location>
</feature>